<proteinExistence type="predicted"/>
<sequence>MGDIVGGGVDVGDIDGSGFTVDDGSVDVVGDNEELIEVELLKDVLLL</sequence>
<organism evidence="1">
    <name type="scientific">Cyanobacterium aponinum AL20115</name>
    <dbReference type="NCBI Taxonomy" id="3090662"/>
    <lineage>
        <taxon>Bacteria</taxon>
        <taxon>Bacillati</taxon>
        <taxon>Cyanobacteriota</taxon>
        <taxon>Cyanophyceae</taxon>
        <taxon>Oscillatoriophycideae</taxon>
        <taxon>Chroococcales</taxon>
        <taxon>Geminocystaceae</taxon>
        <taxon>Cyanobacterium</taxon>
    </lineage>
</organism>
<gene>
    <name evidence="1" type="ORF">SAY89_11920</name>
</gene>
<accession>A0AAF0Z790</accession>
<protein>
    <submittedName>
        <fullName evidence="1">Uncharacterized protein</fullName>
    </submittedName>
</protein>
<reference evidence="1" key="1">
    <citation type="submission" date="2023-11" db="EMBL/GenBank/DDBJ databases">
        <title>Genome sequence of Cyanobacterium aponinum BCRC AL20115.</title>
        <authorList>
            <person name="Chang H.-Y."/>
            <person name="Lin K.-M."/>
            <person name="Hsueh H.-T."/>
            <person name="Chu H.-A."/>
            <person name="Kuo C.-H."/>
        </authorList>
    </citation>
    <scope>NUCLEOTIDE SEQUENCE</scope>
    <source>
        <strain evidence="1">AL20115</strain>
    </source>
</reference>
<dbReference type="AlphaFoldDB" id="A0AAF0Z790"/>
<evidence type="ECO:0000313" key="1">
    <source>
        <dbReference type="EMBL" id="WPF87511.1"/>
    </source>
</evidence>
<name>A0AAF0Z790_9CHRO</name>
<dbReference type="RefSeq" id="WP_320001048.1">
    <property type="nucleotide sequence ID" value="NZ_CP138348.1"/>
</dbReference>
<dbReference type="EMBL" id="CP138348">
    <property type="protein sequence ID" value="WPF87511.1"/>
    <property type="molecule type" value="Genomic_DNA"/>
</dbReference>